<evidence type="ECO:0000259" key="7">
    <source>
        <dbReference type="Pfam" id="PF05699"/>
    </source>
</evidence>
<gene>
    <name evidence="8" type="ORF">AB1Y20_002221</name>
</gene>
<dbReference type="AlphaFoldDB" id="A0AB34J7W6"/>
<dbReference type="PANTHER" id="PTHR46481">
    <property type="entry name" value="ZINC FINGER BED DOMAIN-CONTAINING PROTEIN 4"/>
    <property type="match status" value="1"/>
</dbReference>
<evidence type="ECO:0000313" key="8">
    <source>
        <dbReference type="EMBL" id="KAL1515602.1"/>
    </source>
</evidence>
<evidence type="ECO:0000256" key="4">
    <source>
        <dbReference type="ARBA" id="ARBA00022833"/>
    </source>
</evidence>
<evidence type="ECO:0000256" key="2">
    <source>
        <dbReference type="ARBA" id="ARBA00022723"/>
    </source>
</evidence>
<keyword evidence="2" id="KW-0479">Metal-binding</keyword>
<dbReference type="InterPro" id="IPR052035">
    <property type="entry name" value="ZnF_BED_domain_contain"/>
</dbReference>
<keyword evidence="5" id="KW-0539">Nucleus</keyword>
<dbReference type="GO" id="GO:0008270">
    <property type="term" value="F:zinc ion binding"/>
    <property type="evidence" value="ECO:0007669"/>
    <property type="project" value="UniProtKB-KW"/>
</dbReference>
<keyword evidence="3" id="KW-0863">Zinc-finger</keyword>
<feature type="compositionally biased region" description="Low complexity" evidence="6">
    <location>
        <begin position="171"/>
        <end position="187"/>
    </location>
</feature>
<feature type="region of interest" description="Disordered" evidence="6">
    <location>
        <begin position="171"/>
        <end position="190"/>
    </location>
</feature>
<dbReference type="GO" id="GO:0046983">
    <property type="term" value="F:protein dimerization activity"/>
    <property type="evidence" value="ECO:0007669"/>
    <property type="project" value="InterPro"/>
</dbReference>
<dbReference type="Pfam" id="PF05699">
    <property type="entry name" value="Dimer_Tnp_hAT"/>
    <property type="match status" value="1"/>
</dbReference>
<feature type="domain" description="HAT C-terminal dimerisation" evidence="7">
    <location>
        <begin position="227"/>
        <end position="303"/>
    </location>
</feature>
<keyword evidence="9" id="KW-1185">Reference proteome</keyword>
<dbReference type="GO" id="GO:0005634">
    <property type="term" value="C:nucleus"/>
    <property type="evidence" value="ECO:0007669"/>
    <property type="project" value="UniProtKB-SubCell"/>
</dbReference>
<dbReference type="Proteomes" id="UP001515480">
    <property type="component" value="Unassembled WGS sequence"/>
</dbReference>
<keyword evidence="4" id="KW-0862">Zinc</keyword>
<accession>A0AB34J7W6</accession>
<protein>
    <recommendedName>
        <fullName evidence="7">HAT C-terminal dimerisation domain-containing protein</fullName>
    </recommendedName>
</protein>
<sequence length="314" mass="35565">MCNSLRINQEPLLYYDVRNPEAATGFKTNRYSLEDWLINNQTVALLAPLSSASQYLEGKNYPTMNLVIPSLYGCIEHMNPKNPIRQPWNGAAIPESELRPEVKAAREELFNDLIRRWKTGLPENLKRFYLTATILDPRQKNLAFPGITSGERHEAREWFIAEYVSHWEKAPPNAAGGAGTHANTPAHPQHSGASFIDFMSNLSHLRGSPDDAEEEGITDTPEVAKNEAELYLELPAVPMKTQILKWWPEHEKEFPQLSLMARQYLGCPATSASAERLFSVAGRVYGDLRQNMDEDMLESLMWARINKGNRQEGN</sequence>
<dbReference type="InterPro" id="IPR008906">
    <property type="entry name" value="HATC_C_dom"/>
</dbReference>
<name>A0AB34J7W6_PRYPA</name>
<evidence type="ECO:0000256" key="1">
    <source>
        <dbReference type="ARBA" id="ARBA00004123"/>
    </source>
</evidence>
<reference evidence="8 9" key="1">
    <citation type="journal article" date="2024" name="Science">
        <title>Giant polyketide synthase enzymes in the biosynthesis of giant marine polyether toxins.</title>
        <authorList>
            <person name="Fallon T.R."/>
            <person name="Shende V.V."/>
            <person name="Wierzbicki I.H."/>
            <person name="Pendleton A.L."/>
            <person name="Watervoot N.F."/>
            <person name="Auber R.P."/>
            <person name="Gonzalez D.J."/>
            <person name="Wisecaver J.H."/>
            <person name="Moore B.S."/>
        </authorList>
    </citation>
    <scope>NUCLEOTIDE SEQUENCE [LARGE SCALE GENOMIC DNA]</scope>
    <source>
        <strain evidence="8 9">12B1</strain>
    </source>
</reference>
<evidence type="ECO:0000256" key="3">
    <source>
        <dbReference type="ARBA" id="ARBA00022771"/>
    </source>
</evidence>
<evidence type="ECO:0000256" key="6">
    <source>
        <dbReference type="SAM" id="MobiDB-lite"/>
    </source>
</evidence>
<evidence type="ECO:0000313" key="9">
    <source>
        <dbReference type="Proteomes" id="UP001515480"/>
    </source>
</evidence>
<dbReference type="SUPFAM" id="SSF53098">
    <property type="entry name" value="Ribonuclease H-like"/>
    <property type="match status" value="1"/>
</dbReference>
<evidence type="ECO:0000256" key="5">
    <source>
        <dbReference type="ARBA" id="ARBA00023242"/>
    </source>
</evidence>
<organism evidence="8 9">
    <name type="scientific">Prymnesium parvum</name>
    <name type="common">Toxic golden alga</name>
    <dbReference type="NCBI Taxonomy" id="97485"/>
    <lineage>
        <taxon>Eukaryota</taxon>
        <taxon>Haptista</taxon>
        <taxon>Haptophyta</taxon>
        <taxon>Prymnesiophyceae</taxon>
        <taxon>Prymnesiales</taxon>
        <taxon>Prymnesiaceae</taxon>
        <taxon>Prymnesium</taxon>
    </lineage>
</organism>
<dbReference type="PANTHER" id="PTHR46481:SF10">
    <property type="entry name" value="ZINC FINGER BED DOMAIN-CONTAINING PROTEIN 39"/>
    <property type="match status" value="1"/>
</dbReference>
<dbReference type="EMBL" id="JBGBPQ010000011">
    <property type="protein sequence ID" value="KAL1515602.1"/>
    <property type="molecule type" value="Genomic_DNA"/>
</dbReference>
<comment type="caution">
    <text evidence="8">The sequence shown here is derived from an EMBL/GenBank/DDBJ whole genome shotgun (WGS) entry which is preliminary data.</text>
</comment>
<dbReference type="InterPro" id="IPR012337">
    <property type="entry name" value="RNaseH-like_sf"/>
</dbReference>
<comment type="subcellular location">
    <subcellularLocation>
        <location evidence="1">Nucleus</location>
    </subcellularLocation>
</comment>
<proteinExistence type="predicted"/>